<dbReference type="GO" id="GO:0005886">
    <property type="term" value="C:plasma membrane"/>
    <property type="evidence" value="ECO:0007669"/>
    <property type="project" value="TreeGrafter"/>
</dbReference>
<organism evidence="11 12">
    <name type="scientific">Scleroderma citrinum Foug A</name>
    <dbReference type="NCBI Taxonomy" id="1036808"/>
    <lineage>
        <taxon>Eukaryota</taxon>
        <taxon>Fungi</taxon>
        <taxon>Dikarya</taxon>
        <taxon>Basidiomycota</taxon>
        <taxon>Agaricomycotina</taxon>
        <taxon>Agaricomycetes</taxon>
        <taxon>Agaricomycetidae</taxon>
        <taxon>Boletales</taxon>
        <taxon>Sclerodermatineae</taxon>
        <taxon>Sclerodermataceae</taxon>
        <taxon>Scleroderma</taxon>
    </lineage>
</organism>
<keyword evidence="5 10" id="KW-1133">Transmembrane helix</keyword>
<name>A0A0C3ANM0_9AGAM</name>
<comment type="similarity">
    <text evidence="2">Belongs to the G-protein coupled receptor 4 family.</text>
</comment>
<dbReference type="PANTHER" id="PTHR28097">
    <property type="entry name" value="PHEROMONE A FACTOR RECEPTOR"/>
    <property type="match status" value="1"/>
</dbReference>
<keyword evidence="4 10" id="KW-0812">Transmembrane</keyword>
<evidence type="ECO:0000256" key="8">
    <source>
        <dbReference type="ARBA" id="ARBA00023170"/>
    </source>
</evidence>
<dbReference type="CDD" id="cd14966">
    <property type="entry name" value="7tmD_STE3"/>
    <property type="match status" value="1"/>
</dbReference>
<evidence type="ECO:0000256" key="5">
    <source>
        <dbReference type="ARBA" id="ARBA00022989"/>
    </source>
</evidence>
<dbReference type="PANTHER" id="PTHR28097:SF1">
    <property type="entry name" value="PHEROMONE A FACTOR RECEPTOR"/>
    <property type="match status" value="1"/>
</dbReference>
<evidence type="ECO:0000313" key="12">
    <source>
        <dbReference type="Proteomes" id="UP000053989"/>
    </source>
</evidence>
<dbReference type="AlphaFoldDB" id="A0A0C3ANM0"/>
<feature type="transmembrane region" description="Helical" evidence="10">
    <location>
        <begin position="271"/>
        <end position="290"/>
    </location>
</feature>
<keyword evidence="8" id="KW-0675">Receptor</keyword>
<dbReference type="InterPro" id="IPR001499">
    <property type="entry name" value="GPCR_STE3"/>
</dbReference>
<feature type="transmembrane region" description="Helical" evidence="10">
    <location>
        <begin position="36"/>
        <end position="54"/>
    </location>
</feature>
<evidence type="ECO:0008006" key="13">
    <source>
        <dbReference type="Google" id="ProtNLM"/>
    </source>
</evidence>
<evidence type="ECO:0000256" key="1">
    <source>
        <dbReference type="ARBA" id="ARBA00004141"/>
    </source>
</evidence>
<evidence type="ECO:0000256" key="3">
    <source>
        <dbReference type="ARBA" id="ARBA00022507"/>
    </source>
</evidence>
<evidence type="ECO:0000256" key="9">
    <source>
        <dbReference type="ARBA" id="ARBA00023224"/>
    </source>
</evidence>
<dbReference type="OrthoDB" id="2874149at2759"/>
<dbReference type="GO" id="GO:0004934">
    <property type="term" value="F:mating-type alpha-factor pheromone receptor activity"/>
    <property type="evidence" value="ECO:0007669"/>
    <property type="project" value="InterPro"/>
</dbReference>
<feature type="transmembrane region" description="Helical" evidence="10">
    <location>
        <begin position="113"/>
        <end position="134"/>
    </location>
</feature>
<keyword evidence="12" id="KW-1185">Reference proteome</keyword>
<gene>
    <name evidence="11" type="ORF">SCLCIDRAFT_330467</name>
</gene>
<keyword evidence="9" id="KW-0807">Transducer</keyword>
<evidence type="ECO:0000256" key="6">
    <source>
        <dbReference type="ARBA" id="ARBA00023040"/>
    </source>
</evidence>
<dbReference type="PRINTS" id="PR00901">
    <property type="entry name" value="PHEROMONEBAR"/>
</dbReference>
<dbReference type="Proteomes" id="UP000053989">
    <property type="component" value="Unassembled WGS sequence"/>
</dbReference>
<dbReference type="EMBL" id="KN822017">
    <property type="protein sequence ID" value="KIM66572.1"/>
    <property type="molecule type" value="Genomic_DNA"/>
</dbReference>
<keyword evidence="7 10" id="KW-0472">Membrane</keyword>
<evidence type="ECO:0000256" key="10">
    <source>
        <dbReference type="SAM" id="Phobius"/>
    </source>
</evidence>
<sequence>MSDPPNWVFSACSFIGFVCMAIPLPWHLESWNTGTCLYMIWTGLGCLILFINSVLWNSDVINKAPVWCDISTKFIIGLAVAIPSTSLCINRRLYHIVSIDSVTKTSAEKKRDVLVDLAIGLGIPVLEMILHYVVQNHRFDIIEEFGCFPATSNTPPTYVLVLSWPVAIGFVSAFYCIRTIRELAVQRAQLKEHLSANRNMTSGSYFRLMGLAGIEAMCTVPLGSFIIYLNASNGIQPWVSWSYIHNNFSVVDQIPSVVWHQDRLSVTGIELTRYLTVFCASVFFAFFGFAEEARRNYRNVYTSFAKKVGLLTGTESSRAWTGTGFVVLPA</sequence>
<keyword evidence="3" id="KW-0589">Pheromone response</keyword>
<feature type="transmembrane region" description="Helical" evidence="10">
    <location>
        <begin position="6"/>
        <end position="24"/>
    </location>
</feature>
<dbReference type="Pfam" id="PF02076">
    <property type="entry name" value="STE3"/>
    <property type="match status" value="1"/>
</dbReference>
<evidence type="ECO:0000256" key="7">
    <source>
        <dbReference type="ARBA" id="ARBA00023136"/>
    </source>
</evidence>
<reference evidence="12" key="2">
    <citation type="submission" date="2015-01" db="EMBL/GenBank/DDBJ databases">
        <title>Evolutionary Origins and Diversification of the Mycorrhizal Mutualists.</title>
        <authorList>
            <consortium name="DOE Joint Genome Institute"/>
            <consortium name="Mycorrhizal Genomics Consortium"/>
            <person name="Kohler A."/>
            <person name="Kuo A."/>
            <person name="Nagy L.G."/>
            <person name="Floudas D."/>
            <person name="Copeland A."/>
            <person name="Barry K.W."/>
            <person name="Cichocki N."/>
            <person name="Veneault-Fourrey C."/>
            <person name="LaButti K."/>
            <person name="Lindquist E.A."/>
            <person name="Lipzen A."/>
            <person name="Lundell T."/>
            <person name="Morin E."/>
            <person name="Murat C."/>
            <person name="Riley R."/>
            <person name="Ohm R."/>
            <person name="Sun H."/>
            <person name="Tunlid A."/>
            <person name="Henrissat B."/>
            <person name="Grigoriev I.V."/>
            <person name="Hibbett D.S."/>
            <person name="Martin F."/>
        </authorList>
    </citation>
    <scope>NUCLEOTIDE SEQUENCE [LARGE SCALE GENOMIC DNA]</scope>
    <source>
        <strain evidence="12">Foug A</strain>
    </source>
</reference>
<evidence type="ECO:0000256" key="4">
    <source>
        <dbReference type="ARBA" id="ARBA00022692"/>
    </source>
</evidence>
<comment type="subcellular location">
    <subcellularLocation>
        <location evidence="1">Membrane</location>
        <topology evidence="1">Multi-pass membrane protein</topology>
    </subcellularLocation>
</comment>
<dbReference type="InterPro" id="IPR000481">
    <property type="entry name" value="GPCR_Pheromne_B_alpha_rcpt"/>
</dbReference>
<dbReference type="GO" id="GO:0000750">
    <property type="term" value="P:pheromone-dependent signal transduction involved in conjugation with cellular fusion"/>
    <property type="evidence" value="ECO:0007669"/>
    <property type="project" value="TreeGrafter"/>
</dbReference>
<dbReference type="InParanoid" id="A0A0C3ANM0"/>
<evidence type="ECO:0000313" key="11">
    <source>
        <dbReference type="EMBL" id="KIM66572.1"/>
    </source>
</evidence>
<dbReference type="FunCoup" id="A0A0C3ANM0">
    <property type="interactions" value="98"/>
</dbReference>
<proteinExistence type="inferred from homology"/>
<feature type="transmembrane region" description="Helical" evidence="10">
    <location>
        <begin position="158"/>
        <end position="177"/>
    </location>
</feature>
<reference evidence="11 12" key="1">
    <citation type="submission" date="2014-04" db="EMBL/GenBank/DDBJ databases">
        <authorList>
            <consortium name="DOE Joint Genome Institute"/>
            <person name="Kuo A."/>
            <person name="Kohler A."/>
            <person name="Nagy L.G."/>
            <person name="Floudas D."/>
            <person name="Copeland A."/>
            <person name="Barry K.W."/>
            <person name="Cichocki N."/>
            <person name="Veneault-Fourrey C."/>
            <person name="LaButti K."/>
            <person name="Lindquist E.A."/>
            <person name="Lipzen A."/>
            <person name="Lundell T."/>
            <person name="Morin E."/>
            <person name="Murat C."/>
            <person name="Sun H."/>
            <person name="Tunlid A."/>
            <person name="Henrissat B."/>
            <person name="Grigoriev I.V."/>
            <person name="Hibbett D.S."/>
            <person name="Martin F."/>
            <person name="Nordberg H.P."/>
            <person name="Cantor M.N."/>
            <person name="Hua S.X."/>
        </authorList>
    </citation>
    <scope>NUCLEOTIDE SEQUENCE [LARGE SCALE GENOMIC DNA]</scope>
    <source>
        <strain evidence="11 12">Foug A</strain>
    </source>
</reference>
<keyword evidence="6" id="KW-0297">G-protein coupled receptor</keyword>
<protein>
    <recommendedName>
        <fullName evidence="13">Fungal pheromone STE3G-protein-coupled receptor</fullName>
    </recommendedName>
</protein>
<dbReference type="PRINTS" id="PR00899">
    <property type="entry name" value="GPCRSTE3"/>
</dbReference>
<dbReference type="HOGENOM" id="CLU_027592_0_1_1"/>
<feature type="transmembrane region" description="Helical" evidence="10">
    <location>
        <begin position="208"/>
        <end position="229"/>
    </location>
</feature>
<evidence type="ECO:0000256" key="2">
    <source>
        <dbReference type="ARBA" id="ARBA00011085"/>
    </source>
</evidence>
<accession>A0A0C3ANM0</accession>